<dbReference type="AlphaFoldDB" id="A0A9D6V4V3"/>
<keyword evidence="4 6" id="KW-0547">Nucleotide-binding</keyword>
<dbReference type="PROSITE" id="PS51794">
    <property type="entry name" value="DAC"/>
    <property type="match status" value="1"/>
</dbReference>
<organism evidence="8 9">
    <name type="scientific">Desulfomonile tiedjei</name>
    <dbReference type="NCBI Taxonomy" id="2358"/>
    <lineage>
        <taxon>Bacteria</taxon>
        <taxon>Pseudomonadati</taxon>
        <taxon>Thermodesulfobacteriota</taxon>
        <taxon>Desulfomonilia</taxon>
        <taxon>Desulfomonilales</taxon>
        <taxon>Desulfomonilaceae</taxon>
        <taxon>Desulfomonile</taxon>
    </lineage>
</organism>
<dbReference type="CDD" id="cd20206">
    <property type="entry name" value="YbbR"/>
    <property type="match status" value="1"/>
</dbReference>
<comment type="caution">
    <text evidence="8">The sequence shown here is derived from an EMBL/GenBank/DDBJ whole genome shotgun (WGS) entry which is preliminary data.</text>
</comment>
<keyword evidence="6" id="KW-1003">Cell membrane</keyword>
<feature type="transmembrane region" description="Helical" evidence="6">
    <location>
        <begin position="12"/>
        <end position="33"/>
    </location>
</feature>
<dbReference type="Gene3D" id="2.170.120.30">
    <property type="match status" value="1"/>
</dbReference>
<keyword evidence="2 6" id="KW-0808">Transferase</keyword>
<comment type="caution">
    <text evidence="6">Lacks conserved residue(s) required for the propagation of feature annotation.</text>
</comment>
<dbReference type="InterPro" id="IPR050338">
    <property type="entry name" value="DisA"/>
</dbReference>
<feature type="transmembrane region" description="Helical" evidence="6">
    <location>
        <begin position="38"/>
        <end position="55"/>
    </location>
</feature>
<keyword evidence="6" id="KW-0472">Membrane</keyword>
<dbReference type="SUPFAM" id="SSF143597">
    <property type="entry name" value="YojJ-like"/>
    <property type="match status" value="1"/>
</dbReference>
<comment type="function">
    <text evidence="6">Catalyzes the condensation of 2 ATP molecules into cyclic di-AMP (c-di-AMP), a second messenger used to regulate differing processes in different bacteria.</text>
</comment>
<keyword evidence="6" id="KW-1133">Transmembrane helix</keyword>
<dbReference type="EC" id="2.7.7.85" evidence="6"/>
<evidence type="ECO:0000313" key="8">
    <source>
        <dbReference type="EMBL" id="MBI5251569.1"/>
    </source>
</evidence>
<dbReference type="InterPro" id="IPR036888">
    <property type="entry name" value="DNA_integrity_DisA_N_sf"/>
</dbReference>
<evidence type="ECO:0000256" key="3">
    <source>
        <dbReference type="ARBA" id="ARBA00022695"/>
    </source>
</evidence>
<feature type="domain" description="DAC" evidence="7">
    <location>
        <begin position="83"/>
        <end position="241"/>
    </location>
</feature>
<dbReference type="Pfam" id="PF02457">
    <property type="entry name" value="DAC"/>
    <property type="match status" value="1"/>
</dbReference>
<comment type="similarity">
    <text evidence="6">Belongs to the adenylate cyclase family. DacA/CdaA subfamily.</text>
</comment>
<keyword evidence="3 6" id="KW-0548">Nucleotidyltransferase</keyword>
<keyword evidence="5 6" id="KW-0067">ATP-binding</keyword>
<reference evidence="8" key="1">
    <citation type="submission" date="2020-07" db="EMBL/GenBank/DDBJ databases">
        <title>Huge and variable diversity of episymbiotic CPR bacteria and DPANN archaea in groundwater ecosystems.</title>
        <authorList>
            <person name="He C.Y."/>
            <person name="Keren R."/>
            <person name="Whittaker M."/>
            <person name="Farag I.F."/>
            <person name="Doudna J."/>
            <person name="Cate J.H.D."/>
            <person name="Banfield J.F."/>
        </authorList>
    </citation>
    <scope>NUCLEOTIDE SEQUENCE</scope>
    <source>
        <strain evidence="8">NC_groundwater_1664_Pr3_B-0.1um_52_9</strain>
    </source>
</reference>
<protein>
    <recommendedName>
        <fullName evidence="6">Diadenylate cyclase</fullName>
        <shortName evidence="6">DAC</shortName>
        <ecNumber evidence="6">2.7.7.85</ecNumber>
    </recommendedName>
    <alternativeName>
        <fullName evidence="6">Cyclic-di-AMP synthase</fullName>
        <shortName evidence="6">c-di-AMP synthase</shortName>
    </alternativeName>
</protein>
<evidence type="ECO:0000256" key="2">
    <source>
        <dbReference type="ARBA" id="ARBA00022679"/>
    </source>
</evidence>
<comment type="subunit">
    <text evidence="6">Probably a homodimer.</text>
</comment>
<evidence type="ECO:0000256" key="6">
    <source>
        <dbReference type="HAMAP-Rule" id="MF_01499"/>
    </source>
</evidence>
<dbReference type="PANTHER" id="PTHR34185:SF1">
    <property type="entry name" value="DIADENYLATE CYCLASE"/>
    <property type="match status" value="1"/>
</dbReference>
<dbReference type="InterPro" id="IPR003390">
    <property type="entry name" value="DNA_integrity_scan_DisA_N"/>
</dbReference>
<evidence type="ECO:0000259" key="7">
    <source>
        <dbReference type="PROSITE" id="PS51794"/>
    </source>
</evidence>
<dbReference type="HAMAP" id="MF_01499">
    <property type="entry name" value="DacA"/>
    <property type="match status" value="1"/>
</dbReference>
<dbReference type="GO" id="GO:0106408">
    <property type="term" value="F:diadenylate cyclase activity"/>
    <property type="evidence" value="ECO:0007669"/>
    <property type="project" value="UniProtKB-EC"/>
</dbReference>
<proteinExistence type="inferred from homology"/>
<dbReference type="GO" id="GO:0004016">
    <property type="term" value="F:adenylate cyclase activity"/>
    <property type="evidence" value="ECO:0007669"/>
    <property type="project" value="UniProtKB-UniRule"/>
</dbReference>
<comment type="catalytic activity">
    <reaction evidence="1 6">
        <text>2 ATP = 3',3'-c-di-AMP + 2 diphosphate</text>
        <dbReference type="Rhea" id="RHEA:35655"/>
        <dbReference type="ChEBI" id="CHEBI:30616"/>
        <dbReference type="ChEBI" id="CHEBI:33019"/>
        <dbReference type="ChEBI" id="CHEBI:71500"/>
        <dbReference type="EC" id="2.7.7.85"/>
    </reaction>
</comment>
<dbReference type="Gene3D" id="3.40.1700.10">
    <property type="entry name" value="DNA integrity scanning protein, DisA, N-terminal domain"/>
    <property type="match status" value="1"/>
</dbReference>
<sequence length="478" mass="52688">MQTLRDVLYSLSAVNFVDIGIMACLIYFVTAWLKGTRAFQILATMFGIGLFYLTASSMGLILTSVLFQYLWAAIIVVLVIVFQPEIREMLDRASPIRYLSGLQNNDIEPDLIDEMVMAAAELARHNIGALIVFQRLNRLDNVILHGKLLDSVTSADALVTIFQKTSPLHDGAVLIHRGRIKSAGCILPLSKDEDLSSRFGTRHRAALGLTEKTDAFCVVVSEERGEVSLVEGKEIANFKKKGDFRLALERGLGQIRSEQPRSRTGFISLLTSNWRLKILSIASAVFLWFVVVGPQRSEVGMSVPIQYTNLPPVMEITGQWMDRIDVRLRGSEAGLANLNPASVRAVVDLSNVLPGLNYFRITEKNLLVPPGIRISQIRPSDLHLTIEAALAKKMTVVPTIAGNLPANTKVQVNPPEVLIKALQGDLKKVTSITTEPVSAIELHAKGKMTIPVVIRPEGLRIDSVDPMQVTVILEIDKQ</sequence>
<dbReference type="InterPro" id="IPR034701">
    <property type="entry name" value="CdaA"/>
</dbReference>
<evidence type="ECO:0000313" key="9">
    <source>
        <dbReference type="Proteomes" id="UP000807825"/>
    </source>
</evidence>
<evidence type="ECO:0000256" key="4">
    <source>
        <dbReference type="ARBA" id="ARBA00022741"/>
    </source>
</evidence>
<feature type="transmembrane region" description="Helical" evidence="6">
    <location>
        <begin position="61"/>
        <end position="82"/>
    </location>
</feature>
<accession>A0A9D6V4V3</accession>
<dbReference type="GO" id="GO:0006171">
    <property type="term" value="P:cAMP biosynthetic process"/>
    <property type="evidence" value="ECO:0007669"/>
    <property type="project" value="InterPro"/>
</dbReference>
<evidence type="ECO:0000256" key="1">
    <source>
        <dbReference type="ARBA" id="ARBA00000877"/>
    </source>
</evidence>
<dbReference type="EMBL" id="JACRDE010000495">
    <property type="protein sequence ID" value="MBI5251569.1"/>
    <property type="molecule type" value="Genomic_DNA"/>
</dbReference>
<evidence type="ECO:0000256" key="5">
    <source>
        <dbReference type="ARBA" id="ARBA00022840"/>
    </source>
</evidence>
<keyword evidence="6" id="KW-0812">Transmembrane</keyword>
<gene>
    <name evidence="6" type="primary">dacA</name>
    <name evidence="8" type="ORF">HY912_18925</name>
</gene>
<dbReference type="Proteomes" id="UP000807825">
    <property type="component" value="Unassembled WGS sequence"/>
</dbReference>
<name>A0A9D6V4V3_9BACT</name>
<dbReference type="PANTHER" id="PTHR34185">
    <property type="entry name" value="DIADENYLATE CYCLASE"/>
    <property type="match status" value="1"/>
</dbReference>
<dbReference type="GO" id="GO:0005524">
    <property type="term" value="F:ATP binding"/>
    <property type="evidence" value="ECO:0007669"/>
    <property type="project" value="UniProtKB-UniRule"/>
</dbReference>
<dbReference type="Gene3D" id="2.170.120.40">
    <property type="entry name" value="YbbR-like domain"/>
    <property type="match status" value="1"/>
</dbReference>